<dbReference type="PANTHER" id="PTHR45992:SF11">
    <property type="entry name" value="ALPHA-TYPE PROTEIN KINASE DOMAIN-CONTAINING PROTEIN"/>
    <property type="match status" value="1"/>
</dbReference>
<keyword evidence="5" id="KW-0067">ATP-binding</keyword>
<dbReference type="Gene3D" id="3.20.200.10">
    <property type="entry name" value="MHCK/EF2 kinase"/>
    <property type="match status" value="1"/>
</dbReference>
<keyword evidence="4" id="KW-0418">Kinase</keyword>
<dbReference type="Pfam" id="PF02816">
    <property type="entry name" value="Alpha_kinase"/>
    <property type="match status" value="1"/>
</dbReference>
<dbReference type="PROSITE" id="PS51158">
    <property type="entry name" value="ALPHA_KINASE"/>
    <property type="match status" value="1"/>
</dbReference>
<dbReference type="PANTHER" id="PTHR45992">
    <property type="entry name" value="EUKARYOTIC ELONGATION FACTOR 2 KINASE-RELATED"/>
    <property type="match status" value="1"/>
</dbReference>
<evidence type="ECO:0000256" key="2">
    <source>
        <dbReference type="ARBA" id="ARBA00022679"/>
    </source>
</evidence>
<dbReference type="Pfam" id="PF00112">
    <property type="entry name" value="Peptidase_C1"/>
    <property type="match status" value="1"/>
</dbReference>
<dbReference type="SUPFAM" id="SSF54001">
    <property type="entry name" value="Cysteine proteinases"/>
    <property type="match status" value="1"/>
</dbReference>
<dbReference type="InterPro" id="IPR000668">
    <property type="entry name" value="Peptidase_C1A_C"/>
</dbReference>
<dbReference type="InterPro" id="IPR038765">
    <property type="entry name" value="Papain-like_cys_pep_sf"/>
</dbReference>
<dbReference type="InterPro" id="IPR011009">
    <property type="entry name" value="Kinase-like_dom_sf"/>
</dbReference>
<sequence>MGNVQRVDSQAKPFRYEFNGNMLSAEDVSLKRAEFEPHPFDCGKFRVAFRGKVYVGADAQGAIVDRRLMDRLNGCWQRQKDRPYYPCIVKAFKRSRAMQAAEWNKDLQALDEATLLAPKFNRDVKPVIPWCQVMFASAFLYEVSCVGSTSTSAFCQRRNTQTGGLREGERVCVEPELEGEFIKANCNNGYVTKKKGHHIDVAQAFSHYSWWVTKGELLICDLQGVLGKTGWKFTDPAIHSQEGQQRFGVTDLGPRGINAFFCSHTCNEICWKWEKPQTLVDLGMDPVAYHTTFSFEQVQVSSAVHSQQDFANILGHEHAGTCYAHAAATIICASERRIVGRSLERHFDIVSRLVQKHGSQGANPLKVLTAECGSKRLRCATINAGTVENVLQMGRAVLVSFWLDKNQWSSLSSFFESYPSGVLEKLPDRDGSEVSGHSVIIIGCDQKAWKIKNSWGDGFADDGYFRFSRQLLAKLQAEFIDVFFLECDLRDEDKKAYIEYCHHSPLRTFES</sequence>
<dbReference type="EMBL" id="CAXAMN010002226">
    <property type="protein sequence ID" value="CAK8998716.1"/>
    <property type="molecule type" value="Genomic_DNA"/>
</dbReference>
<keyword evidence="1" id="KW-0723">Serine/threonine-protein kinase</keyword>
<keyword evidence="2" id="KW-0808">Transferase</keyword>
<dbReference type="CDD" id="cd04515">
    <property type="entry name" value="Alpha_kinase"/>
    <property type="match status" value="1"/>
</dbReference>
<dbReference type="Proteomes" id="UP001642484">
    <property type="component" value="Unassembled WGS sequence"/>
</dbReference>
<evidence type="ECO:0000313" key="8">
    <source>
        <dbReference type="Proteomes" id="UP001642484"/>
    </source>
</evidence>
<keyword evidence="3" id="KW-0547">Nucleotide-binding</keyword>
<dbReference type="SMART" id="SM00811">
    <property type="entry name" value="Alpha_kinase"/>
    <property type="match status" value="1"/>
</dbReference>
<dbReference type="Gene3D" id="3.90.70.10">
    <property type="entry name" value="Cysteine proteinases"/>
    <property type="match status" value="1"/>
</dbReference>
<dbReference type="SUPFAM" id="SSF56112">
    <property type="entry name" value="Protein kinase-like (PK-like)"/>
    <property type="match status" value="1"/>
</dbReference>
<gene>
    <name evidence="7" type="ORF">CCMP2556_LOCUS5357</name>
</gene>
<evidence type="ECO:0000256" key="3">
    <source>
        <dbReference type="ARBA" id="ARBA00022741"/>
    </source>
</evidence>
<dbReference type="InterPro" id="IPR051852">
    <property type="entry name" value="Alpha-type_PK"/>
</dbReference>
<keyword evidence="8" id="KW-1185">Reference proteome</keyword>
<reference evidence="7 8" key="1">
    <citation type="submission" date="2024-02" db="EMBL/GenBank/DDBJ databases">
        <authorList>
            <person name="Chen Y."/>
            <person name="Shah S."/>
            <person name="Dougan E. K."/>
            <person name="Thang M."/>
            <person name="Chan C."/>
        </authorList>
    </citation>
    <scope>NUCLEOTIDE SEQUENCE [LARGE SCALE GENOMIC DNA]</scope>
</reference>
<feature type="domain" description="Alpha-type protein kinase" evidence="6">
    <location>
        <begin position="15"/>
        <end position="287"/>
    </location>
</feature>
<evidence type="ECO:0000256" key="1">
    <source>
        <dbReference type="ARBA" id="ARBA00022527"/>
    </source>
</evidence>
<evidence type="ECO:0000256" key="4">
    <source>
        <dbReference type="ARBA" id="ARBA00022777"/>
    </source>
</evidence>
<name>A0ABP0I821_9DINO</name>
<evidence type="ECO:0000256" key="5">
    <source>
        <dbReference type="ARBA" id="ARBA00022840"/>
    </source>
</evidence>
<evidence type="ECO:0000313" key="7">
    <source>
        <dbReference type="EMBL" id="CAK8998716.1"/>
    </source>
</evidence>
<protein>
    <recommendedName>
        <fullName evidence="6">Alpha-type protein kinase domain-containing protein</fullName>
    </recommendedName>
</protein>
<proteinExistence type="predicted"/>
<evidence type="ECO:0000259" key="6">
    <source>
        <dbReference type="PROSITE" id="PS51158"/>
    </source>
</evidence>
<comment type="caution">
    <text evidence="7">The sequence shown here is derived from an EMBL/GenBank/DDBJ whole genome shotgun (WGS) entry which is preliminary data.</text>
</comment>
<organism evidence="7 8">
    <name type="scientific">Durusdinium trenchii</name>
    <dbReference type="NCBI Taxonomy" id="1381693"/>
    <lineage>
        <taxon>Eukaryota</taxon>
        <taxon>Sar</taxon>
        <taxon>Alveolata</taxon>
        <taxon>Dinophyceae</taxon>
        <taxon>Suessiales</taxon>
        <taxon>Symbiodiniaceae</taxon>
        <taxon>Durusdinium</taxon>
    </lineage>
</organism>
<accession>A0ABP0I821</accession>
<dbReference type="InterPro" id="IPR004166">
    <property type="entry name" value="a-kinase_dom"/>
</dbReference>